<keyword evidence="1" id="KW-1185">Reference proteome</keyword>
<proteinExistence type="predicted"/>
<dbReference type="GeneID" id="54360903"/>
<evidence type="ECO:0008006" key="3">
    <source>
        <dbReference type="Google" id="ProtNLM"/>
    </source>
</evidence>
<dbReference type="OrthoDB" id="3643382at2759"/>
<gene>
    <name evidence="2" type="ORF">K489DRAFT_370122</name>
</gene>
<sequence>MAADSSRSRLLTLPAELRLEIYDHVFAEARPFDLLSKKGPSNALRATCKLIYAETSRTHAKAASRHPTYRADLLDDLITEYEEAVSPHRSIVFWPPICRAATLLRSINDHCLHACAKDGCYMCDDKAHRQCFDCGRNVAVALWCYDNPEDTPALVVKGHGGTKLTELGQFIKDCRPLAYRRIQNRVDHSKVDRWWQRELDMQVAIDYRCELRRATVEEFWAQAGAHASYFTAANISAIEDVRPGMEEYRQIVEQHCEDGFLDWEPEYERRVKQRQEQARAAGVELLPQIPVKRDAEKLRALQHRFKVTTPVGRFNTRTRGRPMEIGKPPLLERRTQRRLEDARAKGMEMPRLVLAVA</sequence>
<dbReference type="AlphaFoldDB" id="A0A6J3M715"/>
<organism evidence="2">
    <name type="scientific">Dissoconium aciculare CBS 342.82</name>
    <dbReference type="NCBI Taxonomy" id="1314786"/>
    <lineage>
        <taxon>Eukaryota</taxon>
        <taxon>Fungi</taxon>
        <taxon>Dikarya</taxon>
        <taxon>Ascomycota</taxon>
        <taxon>Pezizomycotina</taxon>
        <taxon>Dothideomycetes</taxon>
        <taxon>Dothideomycetidae</taxon>
        <taxon>Mycosphaerellales</taxon>
        <taxon>Dissoconiaceae</taxon>
        <taxon>Dissoconium</taxon>
    </lineage>
</organism>
<evidence type="ECO:0000313" key="2">
    <source>
        <dbReference type="RefSeq" id="XP_033460846.1"/>
    </source>
</evidence>
<protein>
    <recommendedName>
        <fullName evidence="3">F-box domain-containing protein</fullName>
    </recommendedName>
</protein>
<dbReference type="Proteomes" id="UP000504637">
    <property type="component" value="Unplaced"/>
</dbReference>
<reference evidence="2" key="3">
    <citation type="submission" date="2025-08" db="UniProtKB">
        <authorList>
            <consortium name="RefSeq"/>
        </authorList>
    </citation>
    <scope>IDENTIFICATION</scope>
    <source>
        <strain evidence="2">CBS 342.82</strain>
    </source>
</reference>
<reference evidence="2" key="1">
    <citation type="submission" date="2020-01" db="EMBL/GenBank/DDBJ databases">
        <authorList>
            <consortium name="DOE Joint Genome Institute"/>
            <person name="Haridas S."/>
            <person name="Albert R."/>
            <person name="Binder M."/>
            <person name="Bloem J."/>
            <person name="Labutti K."/>
            <person name="Salamov A."/>
            <person name="Andreopoulos B."/>
            <person name="Baker S.E."/>
            <person name="Barry K."/>
            <person name="Bills G."/>
            <person name="Bluhm B.H."/>
            <person name="Cannon C."/>
            <person name="Castanera R."/>
            <person name="Culley D.E."/>
            <person name="Daum C."/>
            <person name="Ezra D."/>
            <person name="Gonzalez J.B."/>
            <person name="Henrissat B."/>
            <person name="Kuo A."/>
            <person name="Liang C."/>
            <person name="Lipzen A."/>
            <person name="Lutzoni F."/>
            <person name="Magnuson J."/>
            <person name="Mondo S."/>
            <person name="Nolan M."/>
            <person name="Ohm R."/>
            <person name="Pangilinan J."/>
            <person name="Park H.-J."/>
            <person name="Ramirez L."/>
            <person name="Alfaro M."/>
            <person name="Sun H."/>
            <person name="Tritt A."/>
            <person name="Yoshinaga Y."/>
            <person name="Zwiers L.-H."/>
            <person name="Turgeon B.G."/>
            <person name="Goodwin S.B."/>
            <person name="Spatafora J.W."/>
            <person name="Crous P.W."/>
            <person name="Grigoriev I.V."/>
        </authorList>
    </citation>
    <scope>NUCLEOTIDE SEQUENCE</scope>
    <source>
        <strain evidence="2">CBS 342.82</strain>
    </source>
</reference>
<reference evidence="2" key="2">
    <citation type="submission" date="2020-04" db="EMBL/GenBank/DDBJ databases">
        <authorList>
            <consortium name="NCBI Genome Project"/>
        </authorList>
    </citation>
    <scope>NUCLEOTIDE SEQUENCE</scope>
    <source>
        <strain evidence="2">CBS 342.82</strain>
    </source>
</reference>
<dbReference type="RefSeq" id="XP_033460846.1">
    <property type="nucleotide sequence ID" value="XM_033603103.1"/>
</dbReference>
<evidence type="ECO:0000313" key="1">
    <source>
        <dbReference type="Proteomes" id="UP000504637"/>
    </source>
</evidence>
<accession>A0A6J3M715</accession>
<name>A0A6J3M715_9PEZI</name>